<evidence type="ECO:0000256" key="6">
    <source>
        <dbReference type="ARBA" id="ARBA00022786"/>
    </source>
</evidence>
<accession>A0AAD4JJA9</accession>
<evidence type="ECO:0000256" key="4">
    <source>
        <dbReference type="ARBA" id="ARBA00022723"/>
    </source>
</evidence>
<evidence type="ECO:0000313" key="11">
    <source>
        <dbReference type="EMBL" id="KAH6834349.1"/>
    </source>
</evidence>
<dbReference type="EMBL" id="SDAM02000052">
    <property type="protein sequence ID" value="KAH6834349.1"/>
    <property type="molecule type" value="Genomic_DNA"/>
</dbReference>
<dbReference type="EC" id="2.3.2.27" evidence="2"/>
<keyword evidence="6" id="KW-0833">Ubl conjugation pathway</keyword>
<feature type="region of interest" description="Disordered" evidence="9">
    <location>
        <begin position="454"/>
        <end position="487"/>
    </location>
</feature>
<keyword evidence="4" id="KW-0479">Metal-binding</keyword>
<evidence type="ECO:0000256" key="2">
    <source>
        <dbReference type="ARBA" id="ARBA00012483"/>
    </source>
</evidence>
<comment type="catalytic activity">
    <reaction evidence="1">
        <text>S-ubiquitinyl-[E2 ubiquitin-conjugating enzyme]-L-cysteine + [acceptor protein]-L-lysine = [E2 ubiquitin-conjugating enzyme]-L-cysteine + N(6)-ubiquitinyl-[acceptor protein]-L-lysine.</text>
        <dbReference type="EC" id="2.3.2.27"/>
    </reaction>
</comment>
<dbReference type="PANTHER" id="PTHR22937:SF216">
    <property type="entry name" value="RING-TYPE E3 UBIQUITIN TRANSFERASE"/>
    <property type="match status" value="1"/>
</dbReference>
<dbReference type="InterPro" id="IPR001841">
    <property type="entry name" value="Znf_RING"/>
</dbReference>
<dbReference type="Pfam" id="PF13639">
    <property type="entry name" value="zf-RING_2"/>
    <property type="match status" value="1"/>
</dbReference>
<feature type="region of interest" description="Disordered" evidence="9">
    <location>
        <begin position="99"/>
        <end position="127"/>
    </location>
</feature>
<evidence type="ECO:0000256" key="5">
    <source>
        <dbReference type="ARBA" id="ARBA00022771"/>
    </source>
</evidence>
<evidence type="ECO:0000313" key="12">
    <source>
        <dbReference type="Proteomes" id="UP001190926"/>
    </source>
</evidence>
<feature type="region of interest" description="Disordered" evidence="9">
    <location>
        <begin position="320"/>
        <end position="347"/>
    </location>
</feature>
<dbReference type="SMART" id="SM00184">
    <property type="entry name" value="RING"/>
    <property type="match status" value="1"/>
</dbReference>
<protein>
    <recommendedName>
        <fullName evidence="2">RING-type E3 ubiquitin transferase</fullName>
        <ecNumber evidence="2">2.3.2.27</ecNumber>
    </recommendedName>
</protein>
<feature type="compositionally biased region" description="Polar residues" evidence="9">
    <location>
        <begin position="54"/>
        <end position="69"/>
    </location>
</feature>
<comment type="caution">
    <text evidence="11">The sequence shown here is derived from an EMBL/GenBank/DDBJ whole genome shotgun (WGS) entry which is preliminary data.</text>
</comment>
<dbReference type="Gene3D" id="3.30.40.10">
    <property type="entry name" value="Zinc/RING finger domain, C3HC4 (zinc finger)"/>
    <property type="match status" value="1"/>
</dbReference>
<keyword evidence="3" id="KW-0808">Transferase</keyword>
<dbReference type="AlphaFoldDB" id="A0AAD4JJA9"/>
<evidence type="ECO:0000256" key="9">
    <source>
        <dbReference type="SAM" id="MobiDB-lite"/>
    </source>
</evidence>
<feature type="compositionally biased region" description="Low complexity" evidence="9">
    <location>
        <begin position="454"/>
        <end position="472"/>
    </location>
</feature>
<dbReference type="PROSITE" id="PS50089">
    <property type="entry name" value="ZF_RING_2"/>
    <property type="match status" value="1"/>
</dbReference>
<evidence type="ECO:0000259" key="10">
    <source>
        <dbReference type="PROSITE" id="PS50089"/>
    </source>
</evidence>
<proteinExistence type="predicted"/>
<dbReference type="InterPro" id="IPR013083">
    <property type="entry name" value="Znf_RING/FYVE/PHD"/>
</dbReference>
<dbReference type="Proteomes" id="UP001190926">
    <property type="component" value="Unassembled WGS sequence"/>
</dbReference>
<feature type="region of interest" description="Disordered" evidence="9">
    <location>
        <begin position="385"/>
        <end position="406"/>
    </location>
</feature>
<feature type="domain" description="RING-type" evidence="10">
    <location>
        <begin position="654"/>
        <end position="695"/>
    </location>
</feature>
<keyword evidence="12" id="KW-1185">Reference proteome</keyword>
<evidence type="ECO:0000256" key="8">
    <source>
        <dbReference type="PROSITE-ProRule" id="PRU00175"/>
    </source>
</evidence>
<organism evidence="11 12">
    <name type="scientific">Perilla frutescens var. hirtella</name>
    <name type="common">Perilla citriodora</name>
    <name type="synonym">Perilla setoyensis</name>
    <dbReference type="NCBI Taxonomy" id="608512"/>
    <lineage>
        <taxon>Eukaryota</taxon>
        <taxon>Viridiplantae</taxon>
        <taxon>Streptophyta</taxon>
        <taxon>Embryophyta</taxon>
        <taxon>Tracheophyta</taxon>
        <taxon>Spermatophyta</taxon>
        <taxon>Magnoliopsida</taxon>
        <taxon>eudicotyledons</taxon>
        <taxon>Gunneridae</taxon>
        <taxon>Pentapetalae</taxon>
        <taxon>asterids</taxon>
        <taxon>lamiids</taxon>
        <taxon>Lamiales</taxon>
        <taxon>Lamiaceae</taxon>
        <taxon>Nepetoideae</taxon>
        <taxon>Elsholtzieae</taxon>
        <taxon>Perilla</taxon>
    </lineage>
</organism>
<dbReference type="PANTHER" id="PTHR22937">
    <property type="entry name" value="E3 UBIQUITIN-PROTEIN LIGASE RNF165"/>
    <property type="match status" value="1"/>
</dbReference>
<dbReference type="GO" id="GO:0008270">
    <property type="term" value="F:zinc ion binding"/>
    <property type="evidence" value="ECO:0007669"/>
    <property type="project" value="UniProtKB-KW"/>
</dbReference>
<sequence>MKGQMNWNGSFSETFDSHQESPSNSVDRMASLSNRLSPVDSRLSNHMLALRDGSISSTSSPRNRTQNNRGWEHGESSSRGNNVHEQMLDDDSKMKFAWYSPSGASSGTDIGSEDWSPEPSTSYDGNQVTGRSQNVQNYSSYNLPLNVRPNNRHLRENDCHSAVGVGRPHTLYESGRVGTEEILARYASSSNLGTSSCSSSTAIENNDASGPLFGTWGSSCKRKALEGGSRHFYPGASSGSNQPVENIVQHPVTGRCTGSRNLSISSSVSSADHLEQLNSRSGVGTSRVCSGRFTSSSVQGITENPVRNFALRSSPVHHESVTFDTSRDPSVGHSTLCASQPQSQPVSNSNALELMSPMTLPLNLNNNLNGPYVNVNEAGRTHLNPCNGSSSVRRGSSSSPFLLPGERGAGAQEEVNFRSSLRNIPEYLTTVHDTRNIFDEQIDWSFTPGASMSSRSYSGSLISPSSGGRSSSTARLPHQNQTSQDQRRLSEAFHWIPFPHIESDSGRSHRSPFPPLHLASSSSDERAILSHAQHQSDRRPSELLMDARGVNTNSRNVLAAVESRHRLIRQVLSAMRRGAHLRDEDHMLIDPFVNGFGELHDQHMDMRLDVDNMSYEELLALEEQIGNVSTGLSEEKIRLCMKKRKYKGVKGEPCCICQEDYGGGDVIGILDCGHEFHNTCIKHWLILKNICPICKNTALET</sequence>
<feature type="region of interest" description="Disordered" evidence="9">
    <location>
        <begin position="50"/>
        <end position="84"/>
    </location>
</feature>
<dbReference type="GO" id="GO:0061630">
    <property type="term" value="F:ubiquitin protein ligase activity"/>
    <property type="evidence" value="ECO:0007669"/>
    <property type="project" value="UniProtKB-EC"/>
</dbReference>
<name>A0AAD4JJA9_PERFH</name>
<keyword evidence="7" id="KW-0862">Zinc</keyword>
<evidence type="ECO:0000256" key="3">
    <source>
        <dbReference type="ARBA" id="ARBA00022679"/>
    </source>
</evidence>
<evidence type="ECO:0000256" key="7">
    <source>
        <dbReference type="ARBA" id="ARBA00022833"/>
    </source>
</evidence>
<feature type="compositionally biased region" description="Basic and acidic residues" evidence="9">
    <location>
        <begin position="523"/>
        <end position="541"/>
    </location>
</feature>
<feature type="region of interest" description="Disordered" evidence="9">
    <location>
        <begin position="503"/>
        <end position="541"/>
    </location>
</feature>
<keyword evidence="5 8" id="KW-0863">Zinc-finger</keyword>
<gene>
    <name evidence="11" type="ORF">C2S53_012096</name>
</gene>
<reference evidence="11 12" key="1">
    <citation type="journal article" date="2021" name="Nat. Commun.">
        <title>Incipient diploidization of the medicinal plant Perilla within 10,000 years.</title>
        <authorList>
            <person name="Zhang Y."/>
            <person name="Shen Q."/>
            <person name="Leng L."/>
            <person name="Zhang D."/>
            <person name="Chen S."/>
            <person name="Shi Y."/>
            <person name="Ning Z."/>
            <person name="Chen S."/>
        </authorList>
    </citation>
    <scope>NUCLEOTIDE SEQUENCE [LARGE SCALE GENOMIC DNA]</scope>
    <source>
        <strain evidence="12">cv. PC099</strain>
    </source>
</reference>
<dbReference type="InterPro" id="IPR045191">
    <property type="entry name" value="MBR1/2-like"/>
</dbReference>
<feature type="region of interest" description="Disordered" evidence="9">
    <location>
        <begin position="1"/>
        <end position="33"/>
    </location>
</feature>
<feature type="compositionally biased region" description="Polar residues" evidence="9">
    <location>
        <begin position="118"/>
        <end position="127"/>
    </location>
</feature>
<dbReference type="SUPFAM" id="SSF57850">
    <property type="entry name" value="RING/U-box"/>
    <property type="match status" value="1"/>
</dbReference>
<feature type="compositionally biased region" description="Low complexity" evidence="9">
    <location>
        <begin position="388"/>
        <end position="399"/>
    </location>
</feature>
<evidence type="ECO:0000256" key="1">
    <source>
        <dbReference type="ARBA" id="ARBA00000900"/>
    </source>
</evidence>